<dbReference type="EMBL" id="QGKX02001347">
    <property type="protein sequence ID" value="KAF3524118.1"/>
    <property type="molecule type" value="Genomic_DNA"/>
</dbReference>
<dbReference type="Proteomes" id="UP000712600">
    <property type="component" value="Unassembled WGS sequence"/>
</dbReference>
<gene>
    <name evidence="1" type="ORF">F2Q69_00048642</name>
</gene>
<accession>A0A8S9PS31</accession>
<dbReference type="AlphaFoldDB" id="A0A8S9PS31"/>
<sequence length="81" mass="8570">MTGPESSRITSASVNLYLTVSNVWSGLRRLRLPDQGLVSPASPVLLPESPSGRSAVPQTVLRLRTLLITSLVAGTSGKIEL</sequence>
<name>A0A8S9PS31_BRACR</name>
<evidence type="ECO:0000313" key="2">
    <source>
        <dbReference type="Proteomes" id="UP000712600"/>
    </source>
</evidence>
<organism evidence="1 2">
    <name type="scientific">Brassica cretica</name>
    <name type="common">Mustard</name>
    <dbReference type="NCBI Taxonomy" id="69181"/>
    <lineage>
        <taxon>Eukaryota</taxon>
        <taxon>Viridiplantae</taxon>
        <taxon>Streptophyta</taxon>
        <taxon>Embryophyta</taxon>
        <taxon>Tracheophyta</taxon>
        <taxon>Spermatophyta</taxon>
        <taxon>Magnoliopsida</taxon>
        <taxon>eudicotyledons</taxon>
        <taxon>Gunneridae</taxon>
        <taxon>Pentapetalae</taxon>
        <taxon>rosids</taxon>
        <taxon>malvids</taxon>
        <taxon>Brassicales</taxon>
        <taxon>Brassicaceae</taxon>
        <taxon>Brassiceae</taxon>
        <taxon>Brassica</taxon>
    </lineage>
</organism>
<reference evidence="1" key="1">
    <citation type="submission" date="2019-12" db="EMBL/GenBank/DDBJ databases">
        <title>Genome sequencing and annotation of Brassica cretica.</title>
        <authorList>
            <person name="Studholme D.J."/>
            <person name="Sarris P."/>
        </authorList>
    </citation>
    <scope>NUCLEOTIDE SEQUENCE</scope>
    <source>
        <strain evidence="1">PFS-109/04</strain>
        <tissue evidence="1">Leaf</tissue>
    </source>
</reference>
<proteinExistence type="predicted"/>
<evidence type="ECO:0000313" key="1">
    <source>
        <dbReference type="EMBL" id="KAF3524118.1"/>
    </source>
</evidence>
<comment type="caution">
    <text evidence="1">The sequence shown here is derived from an EMBL/GenBank/DDBJ whole genome shotgun (WGS) entry which is preliminary data.</text>
</comment>
<protein>
    <submittedName>
        <fullName evidence="1">Uncharacterized protein</fullName>
    </submittedName>
</protein>